<dbReference type="PRINTS" id="PR00039">
    <property type="entry name" value="HTHLYSR"/>
</dbReference>
<evidence type="ECO:0000256" key="4">
    <source>
        <dbReference type="ARBA" id="ARBA00023163"/>
    </source>
</evidence>
<dbReference type="InterPro" id="IPR005119">
    <property type="entry name" value="LysR_subst-bd"/>
</dbReference>
<keyword evidence="4" id="KW-0804">Transcription</keyword>
<dbReference type="Gene3D" id="3.40.190.290">
    <property type="match status" value="1"/>
</dbReference>
<protein>
    <submittedName>
        <fullName evidence="7">Transcriptional regulator of the rhizocticin synthesis genes</fullName>
    </submittedName>
</protein>
<dbReference type="AlphaFoldDB" id="A0A2S0JXX5"/>
<dbReference type="RefSeq" id="WP_024363252.1">
    <property type="nucleotide sequence ID" value="NZ_BJNS01000036.1"/>
</dbReference>
<sequence length="294" mass="33361">MNLHSLRIFKTVAEFENVTKAAEYLCLSQPAVTIQIRHLEKELDVTLIQSKGRGIQLTKVGRILAKEAENLFSLETSIETKIANIKKQAAETIVIASTYLPATAILPPFISKYKDENEHIQFVLQSGNTKDMIHNLLNYKADIGIIVTENIDESNIVSKHWKDIEFYFVTHPKHKLANKEVTLDELVQYSFVMREEGSSTRKLFQSICHTQGVPFPKIGLVFNGLTESVQAVLSGYGITLSPSIAVKRYLDTNQLQRIYVKNIEIIRPVHVCTRLNMQPNTSSELFLDFLLNNK</sequence>
<dbReference type="InterPro" id="IPR036388">
    <property type="entry name" value="WH-like_DNA-bd_sf"/>
</dbReference>
<dbReference type="PROSITE" id="PS50931">
    <property type="entry name" value="HTH_LYSR"/>
    <property type="match status" value="1"/>
</dbReference>
<reference evidence="7 9" key="2">
    <citation type="submission" date="2018-06" db="EMBL/GenBank/DDBJ databases">
        <authorList>
            <consortium name="Pathogen Informatics"/>
            <person name="Doyle S."/>
        </authorList>
    </citation>
    <scope>NUCLEOTIDE SEQUENCE [LARGE SCALE GENOMIC DNA]</scope>
    <source>
        <strain evidence="7 9">NCTC10338</strain>
    </source>
</reference>
<dbReference type="PANTHER" id="PTHR30126">
    <property type="entry name" value="HTH-TYPE TRANSCRIPTIONAL REGULATOR"/>
    <property type="match status" value="1"/>
</dbReference>
<dbReference type="Pfam" id="PF03466">
    <property type="entry name" value="LysR_substrate"/>
    <property type="match status" value="1"/>
</dbReference>
<feature type="domain" description="HTH lysR-type" evidence="5">
    <location>
        <begin position="1"/>
        <end position="58"/>
    </location>
</feature>
<dbReference type="Gene3D" id="1.10.10.10">
    <property type="entry name" value="Winged helix-like DNA-binding domain superfamily/Winged helix DNA-binding domain"/>
    <property type="match status" value="1"/>
</dbReference>
<name>A0A2S0JXX5_LYSSH</name>
<organism evidence="6 8">
    <name type="scientific">Lysinibacillus sphaericus</name>
    <name type="common">Bacillus sphaericus</name>
    <dbReference type="NCBI Taxonomy" id="1421"/>
    <lineage>
        <taxon>Bacteria</taxon>
        <taxon>Bacillati</taxon>
        <taxon>Bacillota</taxon>
        <taxon>Bacilli</taxon>
        <taxon>Bacillales</taxon>
        <taxon>Bacillaceae</taxon>
        <taxon>Lysinibacillus</taxon>
    </lineage>
</organism>
<evidence type="ECO:0000313" key="6">
    <source>
        <dbReference type="EMBL" id="AVK95990.1"/>
    </source>
</evidence>
<accession>A0A2S0JXX5</accession>
<dbReference type="SUPFAM" id="SSF46785">
    <property type="entry name" value="Winged helix' DNA-binding domain"/>
    <property type="match status" value="1"/>
</dbReference>
<evidence type="ECO:0000256" key="3">
    <source>
        <dbReference type="ARBA" id="ARBA00023125"/>
    </source>
</evidence>
<dbReference type="InterPro" id="IPR036390">
    <property type="entry name" value="WH_DNA-bd_sf"/>
</dbReference>
<evidence type="ECO:0000259" key="5">
    <source>
        <dbReference type="PROSITE" id="PS50931"/>
    </source>
</evidence>
<dbReference type="Proteomes" id="UP000238825">
    <property type="component" value="Chromosome"/>
</dbReference>
<dbReference type="InterPro" id="IPR000847">
    <property type="entry name" value="LysR_HTH_N"/>
</dbReference>
<evidence type="ECO:0000313" key="9">
    <source>
        <dbReference type="Proteomes" id="UP000255295"/>
    </source>
</evidence>
<gene>
    <name evidence="7" type="primary">rhiA</name>
    <name evidence="6" type="ORF">LS41612_06885</name>
    <name evidence="7" type="ORF">NCTC10338_03378</name>
</gene>
<dbReference type="PANTHER" id="PTHR30126:SF40">
    <property type="entry name" value="HTH-TYPE TRANSCRIPTIONAL REGULATOR GLTR"/>
    <property type="match status" value="1"/>
</dbReference>
<dbReference type="GO" id="GO:0000976">
    <property type="term" value="F:transcription cis-regulatory region binding"/>
    <property type="evidence" value="ECO:0007669"/>
    <property type="project" value="TreeGrafter"/>
</dbReference>
<comment type="similarity">
    <text evidence="1">Belongs to the LysR transcriptional regulatory family.</text>
</comment>
<keyword evidence="3" id="KW-0238">DNA-binding</keyword>
<evidence type="ECO:0000256" key="1">
    <source>
        <dbReference type="ARBA" id="ARBA00009437"/>
    </source>
</evidence>
<reference evidence="6 8" key="1">
    <citation type="submission" date="2017-03" db="EMBL/GenBank/DDBJ databases">
        <title>The whole genome sequencing and assembly of Lysinibacillus sphaericus DSM 28T strain.</title>
        <authorList>
            <person name="Lee Y.-J."/>
            <person name="Yi H."/>
            <person name="Bahn Y.-S."/>
            <person name="Kim J.F."/>
            <person name="Lee D.-W."/>
        </authorList>
    </citation>
    <scope>NUCLEOTIDE SEQUENCE [LARGE SCALE GENOMIC DNA]</scope>
    <source>
        <strain evidence="6 8">DSM 28</strain>
    </source>
</reference>
<proteinExistence type="inferred from homology"/>
<dbReference type="Proteomes" id="UP000255295">
    <property type="component" value="Unassembled WGS sequence"/>
</dbReference>
<dbReference type="GO" id="GO:0003700">
    <property type="term" value="F:DNA-binding transcription factor activity"/>
    <property type="evidence" value="ECO:0007669"/>
    <property type="project" value="InterPro"/>
</dbReference>
<keyword evidence="2" id="KW-0805">Transcription regulation</keyword>
<dbReference type="EMBL" id="UFSZ01000001">
    <property type="protein sequence ID" value="SUV18255.1"/>
    <property type="molecule type" value="Genomic_DNA"/>
</dbReference>
<evidence type="ECO:0000313" key="7">
    <source>
        <dbReference type="EMBL" id="SUV18255.1"/>
    </source>
</evidence>
<evidence type="ECO:0000313" key="8">
    <source>
        <dbReference type="Proteomes" id="UP000238825"/>
    </source>
</evidence>
<dbReference type="Pfam" id="PF00126">
    <property type="entry name" value="HTH_1"/>
    <property type="match status" value="1"/>
</dbReference>
<dbReference type="EMBL" id="CP019980">
    <property type="protein sequence ID" value="AVK95990.1"/>
    <property type="molecule type" value="Genomic_DNA"/>
</dbReference>
<dbReference type="GeneID" id="48275923"/>
<dbReference type="SUPFAM" id="SSF53850">
    <property type="entry name" value="Periplasmic binding protein-like II"/>
    <property type="match status" value="1"/>
</dbReference>
<evidence type="ECO:0000256" key="2">
    <source>
        <dbReference type="ARBA" id="ARBA00023015"/>
    </source>
</evidence>